<evidence type="ECO:0000313" key="11">
    <source>
        <dbReference type="Proteomes" id="UP001243856"/>
    </source>
</evidence>
<keyword evidence="6" id="KW-0449">Lipoprotein</keyword>
<reference evidence="9 11" key="1">
    <citation type="submission" date="2023-05" db="EMBL/GenBank/DDBJ databases">
        <title>Metabolic capabilities are highly conserved among human nasal-associated Corynebacterium species in pangenomic analyses.</title>
        <authorList>
            <person name="Tran T.H."/>
            <person name="Roberts A.Q."/>
            <person name="Escapa I.F."/>
            <person name="Gao W."/>
            <person name="Conlan S."/>
            <person name="Kong H."/>
            <person name="Segre J.A."/>
            <person name="Kelly M.S."/>
            <person name="Lemon K.P."/>
        </authorList>
    </citation>
    <scope>NUCLEOTIDE SEQUENCE</scope>
    <source>
        <strain evidence="9">KPL2654</strain>
        <strain evidence="8 11">KPL2811</strain>
    </source>
</reference>
<dbReference type="EMBL" id="JASNVP010000004">
    <property type="protein sequence ID" value="MDK4325799.1"/>
    <property type="molecule type" value="Genomic_DNA"/>
</dbReference>
<dbReference type="GeneID" id="64187860"/>
<evidence type="ECO:0000256" key="6">
    <source>
        <dbReference type="ARBA" id="ARBA00023288"/>
    </source>
</evidence>
<evidence type="ECO:0000256" key="4">
    <source>
        <dbReference type="ARBA" id="ARBA00023136"/>
    </source>
</evidence>
<evidence type="ECO:0000256" key="5">
    <source>
        <dbReference type="ARBA" id="ARBA00023139"/>
    </source>
</evidence>
<evidence type="ECO:0000313" key="10">
    <source>
        <dbReference type="Proteomes" id="UP001226160"/>
    </source>
</evidence>
<keyword evidence="4" id="KW-0472">Membrane</keyword>
<evidence type="ECO:0000313" key="9">
    <source>
        <dbReference type="EMBL" id="MDK4325799.1"/>
    </source>
</evidence>
<feature type="chain" id="PRO_5042901183" evidence="7">
    <location>
        <begin position="28"/>
        <end position="295"/>
    </location>
</feature>
<evidence type="ECO:0000313" key="8">
    <source>
        <dbReference type="EMBL" id="MDK4299997.1"/>
    </source>
</evidence>
<feature type="signal peptide" evidence="7">
    <location>
        <begin position="1"/>
        <end position="27"/>
    </location>
</feature>
<comment type="caution">
    <text evidence="9">The sequence shown here is derived from an EMBL/GenBank/DDBJ whole genome shotgun (WGS) entry which is preliminary data.</text>
</comment>
<dbReference type="PANTHER" id="PTHR30429:SF3">
    <property type="entry name" value="LIPOPROTEIN"/>
    <property type="match status" value="1"/>
</dbReference>
<keyword evidence="5" id="KW-0564">Palmitate</keyword>
<dbReference type="Proteomes" id="UP001243856">
    <property type="component" value="Unassembled WGS sequence"/>
</dbReference>
<dbReference type="GO" id="GO:0016020">
    <property type="term" value="C:membrane"/>
    <property type="evidence" value="ECO:0007669"/>
    <property type="project" value="UniProtKB-SubCell"/>
</dbReference>
<organism evidence="9 10">
    <name type="scientific">Corynebacterium propinquum</name>
    <dbReference type="NCBI Taxonomy" id="43769"/>
    <lineage>
        <taxon>Bacteria</taxon>
        <taxon>Bacillati</taxon>
        <taxon>Actinomycetota</taxon>
        <taxon>Actinomycetes</taxon>
        <taxon>Mycobacteriales</taxon>
        <taxon>Corynebacteriaceae</taxon>
        <taxon>Corynebacterium</taxon>
    </lineage>
</organism>
<evidence type="ECO:0000256" key="3">
    <source>
        <dbReference type="ARBA" id="ARBA00022729"/>
    </source>
</evidence>
<dbReference type="PANTHER" id="PTHR30429">
    <property type="entry name" value="D-METHIONINE-BINDING LIPOPROTEIN METQ"/>
    <property type="match status" value="1"/>
</dbReference>
<gene>
    <name evidence="8" type="ORF">QPX45_01830</name>
    <name evidence="9" type="ORF">QPX54_04615</name>
</gene>
<comment type="similarity">
    <text evidence="2">Belongs to the NlpA lipoprotein family.</text>
</comment>
<evidence type="ECO:0000256" key="1">
    <source>
        <dbReference type="ARBA" id="ARBA00004635"/>
    </source>
</evidence>
<dbReference type="EMBL" id="JASNVK010000002">
    <property type="protein sequence ID" value="MDK4299997.1"/>
    <property type="molecule type" value="Genomic_DNA"/>
</dbReference>
<keyword evidence="11" id="KW-1185">Reference proteome</keyword>
<dbReference type="RefSeq" id="WP_018121511.1">
    <property type="nucleotide sequence ID" value="NZ_CBCRTU010000013.1"/>
</dbReference>
<dbReference type="Pfam" id="PF03180">
    <property type="entry name" value="Lipoprotein_9"/>
    <property type="match status" value="1"/>
</dbReference>
<keyword evidence="3 7" id="KW-0732">Signal</keyword>
<protein>
    <submittedName>
        <fullName evidence="9">MetQ/NlpA family ABC transporter substrate-binding protein</fullName>
    </submittedName>
</protein>
<accession>A0AAP4BSW7</accession>
<dbReference type="PROSITE" id="PS51257">
    <property type="entry name" value="PROKAR_LIPOPROTEIN"/>
    <property type="match status" value="1"/>
</dbReference>
<evidence type="ECO:0000256" key="2">
    <source>
        <dbReference type="ARBA" id="ARBA00008973"/>
    </source>
</evidence>
<evidence type="ECO:0000256" key="7">
    <source>
        <dbReference type="SAM" id="SignalP"/>
    </source>
</evidence>
<dbReference type="AlphaFoldDB" id="A0AAP4BSW7"/>
<name>A0AAP4BSW7_9CORY</name>
<dbReference type="InterPro" id="IPR004872">
    <property type="entry name" value="Lipoprotein_NlpA"/>
</dbReference>
<dbReference type="Gene3D" id="3.40.190.10">
    <property type="entry name" value="Periplasmic binding protein-like II"/>
    <property type="match status" value="2"/>
</dbReference>
<comment type="subcellular location">
    <subcellularLocation>
        <location evidence="1">Membrane</location>
        <topology evidence="1">Lipid-anchor</topology>
    </subcellularLocation>
</comment>
<proteinExistence type="inferred from homology"/>
<sequence length="295" mass="32487">MNIRRIIAGSTAALTAATLVACSGDNAAYTPYSKDDTITIGTTDASLESWSVFEEVAEEHGFNIEIENFAEYSQPNPALSQGENDINKFQHLMFLAQYNVDSGDDLAPLVSTEIYKMGLFWEGADELDVDKIEGEEVVIPNDTVNQGRALLLLREAGLVELVGDVKYTPSVADIDKEASKVTVTTVDASETARQYRLGQPAVINNNFLDQANIDPEEAIFDDDPNAESAEPYINLWVVRADAVDDEVLNELAELWHDERVAKAVFEESGGTTVQVQRPREELQKILDDLEAELQG</sequence>
<dbReference type="SUPFAM" id="SSF53850">
    <property type="entry name" value="Periplasmic binding protein-like II"/>
    <property type="match status" value="1"/>
</dbReference>
<dbReference type="Proteomes" id="UP001226160">
    <property type="component" value="Unassembled WGS sequence"/>
</dbReference>